<protein>
    <submittedName>
        <fullName evidence="2">Uncharacterized protein</fullName>
    </submittedName>
</protein>
<organism evidence="2 3">
    <name type="scientific">Eumeta variegata</name>
    <name type="common">Bagworm moth</name>
    <name type="synonym">Eumeta japonica</name>
    <dbReference type="NCBI Taxonomy" id="151549"/>
    <lineage>
        <taxon>Eukaryota</taxon>
        <taxon>Metazoa</taxon>
        <taxon>Ecdysozoa</taxon>
        <taxon>Arthropoda</taxon>
        <taxon>Hexapoda</taxon>
        <taxon>Insecta</taxon>
        <taxon>Pterygota</taxon>
        <taxon>Neoptera</taxon>
        <taxon>Endopterygota</taxon>
        <taxon>Lepidoptera</taxon>
        <taxon>Glossata</taxon>
        <taxon>Ditrysia</taxon>
        <taxon>Tineoidea</taxon>
        <taxon>Psychidae</taxon>
        <taxon>Oiketicinae</taxon>
        <taxon>Eumeta</taxon>
    </lineage>
</organism>
<evidence type="ECO:0000313" key="3">
    <source>
        <dbReference type="Proteomes" id="UP000299102"/>
    </source>
</evidence>
<dbReference type="EMBL" id="BGZK01000411">
    <property type="protein sequence ID" value="GBP42066.1"/>
    <property type="molecule type" value="Genomic_DNA"/>
</dbReference>
<gene>
    <name evidence="2" type="ORF">EVAR_29421_1</name>
</gene>
<name>A0A4C1VSE4_EUMVA</name>
<proteinExistence type="predicted"/>
<accession>A0A4C1VSE4</accession>
<evidence type="ECO:0000313" key="2">
    <source>
        <dbReference type="EMBL" id="GBP42066.1"/>
    </source>
</evidence>
<sequence>MTTFLYWLKSIRKDDKSSRLGYAREGCDNIASFSVFVTLLVPAPSPSGRHTSIRPARGPCILGLACHIGSKAPYRSRGERDAAERDGAIRELTARDRRRASFTKNTSNEESSSQNPTPLRFCFSVQCSYIAAHAHPQTKCDNDIGCTSVGVNAFSHDLP</sequence>
<dbReference type="AlphaFoldDB" id="A0A4C1VSE4"/>
<comment type="caution">
    <text evidence="2">The sequence shown here is derived from an EMBL/GenBank/DDBJ whole genome shotgun (WGS) entry which is preliminary data.</text>
</comment>
<reference evidence="2 3" key="1">
    <citation type="journal article" date="2019" name="Commun. Biol.">
        <title>The bagworm genome reveals a unique fibroin gene that provides high tensile strength.</title>
        <authorList>
            <person name="Kono N."/>
            <person name="Nakamura H."/>
            <person name="Ohtoshi R."/>
            <person name="Tomita M."/>
            <person name="Numata K."/>
            <person name="Arakawa K."/>
        </authorList>
    </citation>
    <scope>NUCLEOTIDE SEQUENCE [LARGE SCALE GENOMIC DNA]</scope>
</reference>
<dbReference type="Proteomes" id="UP000299102">
    <property type="component" value="Unassembled WGS sequence"/>
</dbReference>
<keyword evidence="3" id="KW-1185">Reference proteome</keyword>
<evidence type="ECO:0000256" key="1">
    <source>
        <dbReference type="SAM" id="MobiDB-lite"/>
    </source>
</evidence>
<feature type="region of interest" description="Disordered" evidence="1">
    <location>
        <begin position="74"/>
        <end position="116"/>
    </location>
</feature>
<feature type="compositionally biased region" description="Polar residues" evidence="1">
    <location>
        <begin position="102"/>
        <end position="116"/>
    </location>
</feature>
<feature type="compositionally biased region" description="Basic and acidic residues" evidence="1">
    <location>
        <begin position="76"/>
        <end position="95"/>
    </location>
</feature>